<evidence type="ECO:0000259" key="1">
    <source>
        <dbReference type="Pfam" id="PF01844"/>
    </source>
</evidence>
<gene>
    <name evidence="2" type="ORF">MNBD_CHLOROFLEXI01-3446</name>
</gene>
<reference evidence="2" key="1">
    <citation type="submission" date="2018-06" db="EMBL/GenBank/DDBJ databases">
        <authorList>
            <person name="Zhirakovskaya E."/>
        </authorList>
    </citation>
    <scope>NUCLEOTIDE SEQUENCE</scope>
</reference>
<feature type="domain" description="HNH" evidence="1">
    <location>
        <begin position="34"/>
        <end position="84"/>
    </location>
</feature>
<name>A0A3B0V9Q8_9ZZZZ</name>
<dbReference type="InterPro" id="IPR002711">
    <property type="entry name" value="HNH"/>
</dbReference>
<protein>
    <recommendedName>
        <fullName evidence="1">HNH domain-containing protein</fullName>
    </recommendedName>
</protein>
<dbReference type="GO" id="GO:0004519">
    <property type="term" value="F:endonuclease activity"/>
    <property type="evidence" value="ECO:0007669"/>
    <property type="project" value="InterPro"/>
</dbReference>
<dbReference type="EMBL" id="UOEU01000590">
    <property type="protein sequence ID" value="VAW35542.1"/>
    <property type="molecule type" value="Genomic_DNA"/>
</dbReference>
<dbReference type="AlphaFoldDB" id="A0A3B0V9Q8"/>
<proteinExistence type="predicted"/>
<organism evidence="2">
    <name type="scientific">hydrothermal vent metagenome</name>
    <dbReference type="NCBI Taxonomy" id="652676"/>
    <lineage>
        <taxon>unclassified sequences</taxon>
        <taxon>metagenomes</taxon>
        <taxon>ecological metagenomes</taxon>
    </lineage>
</organism>
<sequence>MNWRRILKENAIQPQTGSYKNWKPQLAEEGFHQCVYCAIPDAAMGGIRNFHVEHYRPKSLFPDLRDTFTNLFYACPICNTFKGKDWPAEPDHEIQCYPDPSVSDYAALFTINLQSGEIHGNVVASNYIIEKIHLNRGQLILERRQQSLLRKSGVLRNEIEQLRKHLPDGSANLLHRCIDILNRMHNLRDQLQTITPYQPQDVQRP</sequence>
<evidence type="ECO:0000313" key="2">
    <source>
        <dbReference type="EMBL" id="VAW35542.1"/>
    </source>
</evidence>
<dbReference type="GO" id="GO:0003676">
    <property type="term" value="F:nucleic acid binding"/>
    <property type="evidence" value="ECO:0007669"/>
    <property type="project" value="InterPro"/>
</dbReference>
<accession>A0A3B0V9Q8</accession>
<dbReference type="Gene3D" id="1.10.30.50">
    <property type="match status" value="1"/>
</dbReference>
<dbReference type="GO" id="GO:0008270">
    <property type="term" value="F:zinc ion binding"/>
    <property type="evidence" value="ECO:0007669"/>
    <property type="project" value="InterPro"/>
</dbReference>
<dbReference type="Pfam" id="PF01844">
    <property type="entry name" value="HNH"/>
    <property type="match status" value="1"/>
</dbReference>